<keyword evidence="1" id="KW-0732">Signal</keyword>
<keyword evidence="3" id="KW-1185">Reference proteome</keyword>
<sequence length="139" mass="15790">MIRTKALVVAWLLFVLMGVTACAADDRYCSRLRLWDQTVKDTKSQTFSTERHTRAEELAAIAPADLKDEWQVVVELTDKDIFLRHVEEDIPDEQKSLRRIIRDGERMRVASRAIGAQAESACHLTIEPVIAERTAAPSR</sequence>
<evidence type="ECO:0000256" key="1">
    <source>
        <dbReference type="SAM" id="SignalP"/>
    </source>
</evidence>
<dbReference type="Proteomes" id="UP000295124">
    <property type="component" value="Unassembled WGS sequence"/>
</dbReference>
<dbReference type="AlphaFoldDB" id="A0A4R4ZQI4"/>
<accession>A0A4R4ZQI4</accession>
<evidence type="ECO:0000313" key="3">
    <source>
        <dbReference type="Proteomes" id="UP000295124"/>
    </source>
</evidence>
<feature type="signal peptide" evidence="1">
    <location>
        <begin position="1"/>
        <end position="23"/>
    </location>
</feature>
<proteinExistence type="predicted"/>
<reference evidence="2 3" key="1">
    <citation type="submission" date="2019-03" db="EMBL/GenBank/DDBJ databases">
        <title>Draft genome sequences of novel Actinobacteria.</title>
        <authorList>
            <person name="Sahin N."/>
            <person name="Ay H."/>
            <person name="Saygin H."/>
        </authorList>
    </citation>
    <scope>NUCLEOTIDE SEQUENCE [LARGE SCALE GENOMIC DNA]</scope>
    <source>
        <strain evidence="2 3">JCM 13523</strain>
    </source>
</reference>
<dbReference type="EMBL" id="SMKX01000017">
    <property type="protein sequence ID" value="TDD61218.1"/>
    <property type="molecule type" value="Genomic_DNA"/>
</dbReference>
<evidence type="ECO:0000313" key="2">
    <source>
        <dbReference type="EMBL" id="TDD61218.1"/>
    </source>
</evidence>
<feature type="chain" id="PRO_5020425860" evidence="1">
    <location>
        <begin position="24"/>
        <end position="139"/>
    </location>
</feature>
<comment type="caution">
    <text evidence="2">The sequence shown here is derived from an EMBL/GenBank/DDBJ whole genome shotgun (WGS) entry which is preliminary data.</text>
</comment>
<dbReference type="OrthoDB" id="3748582at2"/>
<organism evidence="2 3">
    <name type="scientific">Kribbella antibiotica</name>
    <dbReference type="NCBI Taxonomy" id="190195"/>
    <lineage>
        <taxon>Bacteria</taxon>
        <taxon>Bacillati</taxon>
        <taxon>Actinomycetota</taxon>
        <taxon>Actinomycetes</taxon>
        <taxon>Propionibacteriales</taxon>
        <taxon>Kribbellaceae</taxon>
        <taxon>Kribbella</taxon>
    </lineage>
</organism>
<gene>
    <name evidence="2" type="ORF">E1263_08510</name>
</gene>
<dbReference type="PROSITE" id="PS51257">
    <property type="entry name" value="PROKAR_LIPOPROTEIN"/>
    <property type="match status" value="1"/>
</dbReference>
<dbReference type="RefSeq" id="WP_132166636.1">
    <property type="nucleotide sequence ID" value="NZ_SMKX01000017.1"/>
</dbReference>
<protein>
    <submittedName>
        <fullName evidence="2">Uncharacterized protein</fullName>
    </submittedName>
</protein>
<name>A0A4R4ZQI4_9ACTN</name>